<dbReference type="InterPro" id="IPR001878">
    <property type="entry name" value="Znf_CCHC"/>
</dbReference>
<dbReference type="GO" id="GO:0003676">
    <property type="term" value="F:nucleic acid binding"/>
    <property type="evidence" value="ECO:0007669"/>
    <property type="project" value="InterPro"/>
</dbReference>
<dbReference type="GeneID" id="115879639"/>
<proteinExistence type="predicted"/>
<keyword evidence="1" id="KW-0862">Zinc</keyword>
<evidence type="ECO:0000256" key="1">
    <source>
        <dbReference type="PROSITE-ProRule" id="PRU00047"/>
    </source>
</evidence>
<dbReference type="PROSITE" id="PS50158">
    <property type="entry name" value="ZF_CCHC"/>
    <property type="match status" value="1"/>
</dbReference>
<keyword evidence="1" id="KW-0863">Zinc-finger</keyword>
<dbReference type="KEGG" id="soy:115879639"/>
<feature type="domain" description="CCHC-type" evidence="3">
    <location>
        <begin position="171"/>
        <end position="186"/>
    </location>
</feature>
<dbReference type="Gene3D" id="4.10.60.10">
    <property type="entry name" value="Zinc finger, CCHC-type"/>
    <property type="match status" value="1"/>
</dbReference>
<protein>
    <submittedName>
        <fullName evidence="5">Uncharacterized protein LOC115879639</fullName>
    </submittedName>
</protein>
<feature type="region of interest" description="Disordered" evidence="2">
    <location>
        <begin position="29"/>
        <end position="71"/>
    </location>
</feature>
<reference evidence="5" key="1">
    <citation type="submission" date="2025-08" db="UniProtKB">
        <authorList>
            <consortium name="RefSeq"/>
        </authorList>
    </citation>
    <scope>IDENTIFICATION</scope>
    <source>
        <tissue evidence="5">Gonads</tissue>
    </source>
</reference>
<evidence type="ECO:0000313" key="5">
    <source>
        <dbReference type="RefSeq" id="XP_030752393.1"/>
    </source>
</evidence>
<evidence type="ECO:0000259" key="3">
    <source>
        <dbReference type="PROSITE" id="PS50158"/>
    </source>
</evidence>
<accession>A0A6J2XLI9</accession>
<keyword evidence="1" id="KW-0479">Metal-binding</keyword>
<dbReference type="InParanoid" id="A0A6J2XLI9"/>
<name>A0A6J2XLI9_SITOR</name>
<dbReference type="SUPFAM" id="SSF57756">
    <property type="entry name" value="Retrovirus zinc finger-like domains"/>
    <property type="match status" value="1"/>
</dbReference>
<organism evidence="4 5">
    <name type="scientific">Sitophilus oryzae</name>
    <name type="common">Rice weevil</name>
    <name type="synonym">Curculio oryzae</name>
    <dbReference type="NCBI Taxonomy" id="7048"/>
    <lineage>
        <taxon>Eukaryota</taxon>
        <taxon>Metazoa</taxon>
        <taxon>Ecdysozoa</taxon>
        <taxon>Arthropoda</taxon>
        <taxon>Hexapoda</taxon>
        <taxon>Insecta</taxon>
        <taxon>Pterygota</taxon>
        <taxon>Neoptera</taxon>
        <taxon>Endopterygota</taxon>
        <taxon>Coleoptera</taxon>
        <taxon>Polyphaga</taxon>
        <taxon>Cucujiformia</taxon>
        <taxon>Curculionidae</taxon>
        <taxon>Dryophthorinae</taxon>
        <taxon>Sitophilus</taxon>
    </lineage>
</organism>
<evidence type="ECO:0000313" key="4">
    <source>
        <dbReference type="Proteomes" id="UP000504635"/>
    </source>
</evidence>
<keyword evidence="4" id="KW-1185">Reference proteome</keyword>
<dbReference type="Proteomes" id="UP000504635">
    <property type="component" value="Unplaced"/>
</dbReference>
<dbReference type="AlphaFoldDB" id="A0A6J2XLI9"/>
<dbReference type="SMART" id="SM00343">
    <property type="entry name" value="ZnF_C2HC"/>
    <property type="match status" value="2"/>
</dbReference>
<dbReference type="GO" id="GO:0008270">
    <property type="term" value="F:zinc ion binding"/>
    <property type="evidence" value="ECO:0007669"/>
    <property type="project" value="UniProtKB-KW"/>
</dbReference>
<dbReference type="RefSeq" id="XP_030752393.1">
    <property type="nucleotide sequence ID" value="XM_030896533.1"/>
</dbReference>
<sequence>MSSPDTFVSAALEDNLMDDLDRALQDYDLPTPVARAPERIPHQRAPDMSNESASAVPAGYPSRPTTSSVRGRRYQLPTLSRSTARNADNFPTRLETTPRQINPYQVAASTARPAFQRPQRATSEQRAMVPLRDDPRLAVYFEEETTARERSPAFYPRHEEDRIPVELEAVCWRCGAVGHNRRQCQRPEIIFCSGCGTRGVLSKDCPCRRFRAQPASRSDSRRQRRQRRIADHKKAGECPLCHRK</sequence>
<gene>
    <name evidence="5" type="primary">LOC115879639</name>
</gene>
<dbReference type="InterPro" id="IPR036875">
    <property type="entry name" value="Znf_CCHC_sf"/>
</dbReference>
<feature type="compositionally biased region" description="Basic and acidic residues" evidence="2">
    <location>
        <begin position="36"/>
        <end position="45"/>
    </location>
</feature>
<dbReference type="OrthoDB" id="6783393at2759"/>
<evidence type="ECO:0000256" key="2">
    <source>
        <dbReference type="SAM" id="MobiDB-lite"/>
    </source>
</evidence>